<dbReference type="InterPro" id="IPR000835">
    <property type="entry name" value="HTH_MarR-typ"/>
</dbReference>
<dbReference type="Proteomes" id="UP000293995">
    <property type="component" value="Chromosome"/>
</dbReference>
<dbReference type="SMART" id="SM00347">
    <property type="entry name" value="HTH_MARR"/>
    <property type="match status" value="1"/>
</dbReference>
<reference evidence="2 3" key="1">
    <citation type="submission" date="2019-01" db="EMBL/GenBank/DDBJ databases">
        <title>Genome sequencing of strain DFW100M-13.</title>
        <authorList>
            <person name="Heo J."/>
            <person name="Kim S.-J."/>
            <person name="Kim J.-S."/>
            <person name="Hong S.-B."/>
            <person name="Kwon S.-W."/>
        </authorList>
    </citation>
    <scope>NUCLEOTIDE SEQUENCE [LARGE SCALE GENOMIC DNA]</scope>
    <source>
        <strain evidence="2 3">DFW100M-13</strain>
    </source>
</reference>
<keyword evidence="3" id="KW-1185">Reference proteome</keyword>
<evidence type="ECO:0000313" key="3">
    <source>
        <dbReference type="Proteomes" id="UP000293995"/>
    </source>
</evidence>
<dbReference type="RefSeq" id="WP_129387264.1">
    <property type="nucleotide sequence ID" value="NZ_CP035494.1"/>
</dbReference>
<dbReference type="AlphaFoldDB" id="A0A4P6EHL2"/>
<accession>A0A4P6EHL2</accession>
<organism evidence="2 3">
    <name type="scientific">Microbacterium protaetiae</name>
    <dbReference type="NCBI Taxonomy" id="2509458"/>
    <lineage>
        <taxon>Bacteria</taxon>
        <taxon>Bacillati</taxon>
        <taxon>Actinomycetota</taxon>
        <taxon>Actinomycetes</taxon>
        <taxon>Micrococcales</taxon>
        <taxon>Microbacteriaceae</taxon>
        <taxon>Microbacterium</taxon>
    </lineage>
</organism>
<evidence type="ECO:0000313" key="2">
    <source>
        <dbReference type="EMBL" id="QAY59607.1"/>
    </source>
</evidence>
<feature type="domain" description="HTH marR-type" evidence="1">
    <location>
        <begin position="25"/>
        <end position="123"/>
    </location>
</feature>
<dbReference type="InterPro" id="IPR036390">
    <property type="entry name" value="WH_DNA-bd_sf"/>
</dbReference>
<dbReference type="InterPro" id="IPR036388">
    <property type="entry name" value="WH-like_DNA-bd_sf"/>
</dbReference>
<proteinExistence type="predicted"/>
<dbReference type="Pfam" id="PF12802">
    <property type="entry name" value="MarR_2"/>
    <property type="match status" value="1"/>
</dbReference>
<dbReference type="GO" id="GO:0003700">
    <property type="term" value="F:DNA-binding transcription factor activity"/>
    <property type="evidence" value="ECO:0007669"/>
    <property type="project" value="InterPro"/>
</dbReference>
<name>A0A4P6EHL2_9MICO</name>
<protein>
    <submittedName>
        <fullName evidence="2">MarR family transcriptional regulator</fullName>
    </submittedName>
</protein>
<dbReference type="Gene3D" id="1.10.10.10">
    <property type="entry name" value="Winged helix-like DNA-binding domain superfamily/Winged helix DNA-binding domain"/>
    <property type="match status" value="1"/>
</dbReference>
<dbReference type="OrthoDB" id="4485201at2"/>
<sequence>MARDTDTAEILGALILISRRGVADARTTGTALSMTAQSIIGYIVDNPGCRSADIARDFRLNRSTLSRQIGDLLGAGLVREAAGPGRGRPLELTPAGERAYRETIAVLTGVVAEAIHEWTDAEVDRFARDLVRFTVGAAPA</sequence>
<dbReference type="SUPFAM" id="SSF46785">
    <property type="entry name" value="Winged helix' DNA-binding domain"/>
    <property type="match status" value="1"/>
</dbReference>
<dbReference type="EMBL" id="CP035494">
    <property type="protein sequence ID" value="QAY59607.1"/>
    <property type="molecule type" value="Genomic_DNA"/>
</dbReference>
<evidence type="ECO:0000259" key="1">
    <source>
        <dbReference type="SMART" id="SM00347"/>
    </source>
</evidence>
<gene>
    <name evidence="2" type="ORF">ET475_06130</name>
</gene>
<dbReference type="KEGG" id="mprt:ET475_06130"/>